<dbReference type="RefSeq" id="WP_013243625.1">
    <property type="nucleotide sequence ID" value="NC_019908.1"/>
</dbReference>
<sequence length="322" mass="37245">MKDIIIKKFKHKKLLSYITNRFWIKALCLTMSFMLFLYVRYQQEYNKEYTTKLNIKNLPAKLLIANNIKENITVSVKGFKDNIYELPRDFSAYIDLTNAQIGSNMYKIYLENDADYSSLNISINPNKIPVVLDQLAYKTVPIEVQTVGKASLGLEIENIIINPSNTIISGPKTLISQIDKLYTRTIDLDDKYLDYNTKLSLNIPPNVKSDTSRVDASIIFDKDIEIVTFENIELNINNLNSRFNIKYNEPLIVKKIVLEMNKNLIENLKKEDILLSLNLINITNEGIYSNISIEANIPDYAKLSYIEPSFFNIEVEKIWTNQ</sequence>
<proteinExistence type="predicted"/>
<dbReference type="InterPro" id="IPR012505">
    <property type="entry name" value="YbbR"/>
</dbReference>
<dbReference type="InterPro" id="IPR053154">
    <property type="entry name" value="c-di-AMP_regulator"/>
</dbReference>
<name>A0A3B6VS80_BRAPL</name>
<dbReference type="Proteomes" id="UP000010793">
    <property type="component" value="Chromosome"/>
</dbReference>
<dbReference type="Gene3D" id="2.170.120.30">
    <property type="match status" value="2"/>
</dbReference>
<gene>
    <name evidence="2" type="ORF">BPP43_11800</name>
</gene>
<dbReference type="PANTHER" id="PTHR37804">
    <property type="entry name" value="CDAA REGULATORY PROTEIN CDAR"/>
    <property type="match status" value="1"/>
</dbReference>
<dbReference type="Gene3D" id="2.170.120.40">
    <property type="entry name" value="YbbR-like domain"/>
    <property type="match status" value="1"/>
</dbReference>
<accession>A0A3B6VS80</accession>
<dbReference type="Pfam" id="PF07949">
    <property type="entry name" value="YbbR"/>
    <property type="match status" value="1"/>
</dbReference>
<dbReference type="PANTHER" id="PTHR37804:SF1">
    <property type="entry name" value="CDAA REGULATORY PROTEIN CDAR"/>
    <property type="match status" value="1"/>
</dbReference>
<dbReference type="KEGG" id="bpip:BPP43_11800"/>
<dbReference type="AlphaFoldDB" id="A0A3B6VS80"/>
<evidence type="ECO:0000313" key="2">
    <source>
        <dbReference type="EMBL" id="AGA67504.1"/>
    </source>
</evidence>
<protein>
    <submittedName>
        <fullName evidence="2">YbbR-like protein</fullName>
    </submittedName>
</protein>
<evidence type="ECO:0000256" key="1">
    <source>
        <dbReference type="SAM" id="Phobius"/>
    </source>
</evidence>
<keyword evidence="1" id="KW-0472">Membrane</keyword>
<dbReference type="EMBL" id="CP002873">
    <property type="protein sequence ID" value="AGA67504.1"/>
    <property type="molecule type" value="Genomic_DNA"/>
</dbReference>
<keyword evidence="1" id="KW-0812">Transmembrane</keyword>
<organism evidence="2 3">
    <name type="scientific">Brachyspira pilosicoli P43/6/78</name>
    <dbReference type="NCBI Taxonomy" id="1042417"/>
    <lineage>
        <taxon>Bacteria</taxon>
        <taxon>Pseudomonadati</taxon>
        <taxon>Spirochaetota</taxon>
        <taxon>Spirochaetia</taxon>
        <taxon>Brachyspirales</taxon>
        <taxon>Brachyspiraceae</taxon>
        <taxon>Brachyspira</taxon>
    </lineage>
</organism>
<evidence type="ECO:0000313" key="3">
    <source>
        <dbReference type="Proteomes" id="UP000010793"/>
    </source>
</evidence>
<keyword evidence="3" id="KW-1185">Reference proteome</keyword>
<keyword evidence="1" id="KW-1133">Transmembrane helix</keyword>
<dbReference type="GeneID" id="56439245"/>
<feature type="transmembrane region" description="Helical" evidence="1">
    <location>
        <begin position="21"/>
        <end position="41"/>
    </location>
</feature>
<reference evidence="2 3" key="1">
    <citation type="journal article" date="2013" name="Genome Announc.">
        <title>Complete Genome Sequence of the Porcine Strain Brachyspira pilosicoli P43/6/78(T.).</title>
        <authorList>
            <person name="Lin C."/>
            <person name="den Bakker H.C."/>
            <person name="Suzuki H."/>
            <person name="Lefebure T."/>
            <person name="Ponnala L."/>
            <person name="Sun Q."/>
            <person name="Stanhope M.J."/>
            <person name="Wiedmann M."/>
            <person name="Duhamel G.E."/>
        </authorList>
    </citation>
    <scope>NUCLEOTIDE SEQUENCE [LARGE SCALE GENOMIC DNA]</scope>
    <source>
        <strain evidence="2 3">P43/6/78</strain>
    </source>
</reference>